<name>A0A1F6E217_9BACT</name>
<dbReference type="EMBL" id="MFLM01000024">
    <property type="protein sequence ID" value="OGG67755.1"/>
    <property type="molecule type" value="Genomic_DNA"/>
</dbReference>
<dbReference type="Proteomes" id="UP000177107">
    <property type="component" value="Unassembled WGS sequence"/>
</dbReference>
<feature type="domain" description="Methyltransferase FkbM" evidence="1">
    <location>
        <begin position="76"/>
        <end position="231"/>
    </location>
</feature>
<proteinExistence type="predicted"/>
<dbReference type="AlphaFoldDB" id="A0A1F6E217"/>
<reference evidence="2 3" key="1">
    <citation type="journal article" date="2016" name="Nat. Commun.">
        <title>Thousands of microbial genomes shed light on interconnected biogeochemical processes in an aquifer system.</title>
        <authorList>
            <person name="Anantharaman K."/>
            <person name="Brown C.T."/>
            <person name="Hug L.A."/>
            <person name="Sharon I."/>
            <person name="Castelle C.J."/>
            <person name="Probst A.J."/>
            <person name="Thomas B.C."/>
            <person name="Singh A."/>
            <person name="Wilkins M.J."/>
            <person name="Karaoz U."/>
            <person name="Brodie E.L."/>
            <person name="Williams K.H."/>
            <person name="Hubbard S.S."/>
            <person name="Banfield J.F."/>
        </authorList>
    </citation>
    <scope>NUCLEOTIDE SEQUENCE [LARGE SCALE GENOMIC DNA]</scope>
</reference>
<gene>
    <name evidence="2" type="ORF">A3C95_00330</name>
</gene>
<dbReference type="SUPFAM" id="SSF53335">
    <property type="entry name" value="S-adenosyl-L-methionine-dependent methyltransferases"/>
    <property type="match status" value="1"/>
</dbReference>
<dbReference type="InterPro" id="IPR052514">
    <property type="entry name" value="SAM-dependent_MTase"/>
</dbReference>
<dbReference type="PANTHER" id="PTHR34203:SF15">
    <property type="entry name" value="SLL1173 PROTEIN"/>
    <property type="match status" value="1"/>
</dbReference>
<dbReference type="InterPro" id="IPR029063">
    <property type="entry name" value="SAM-dependent_MTases_sf"/>
</dbReference>
<evidence type="ECO:0000313" key="2">
    <source>
        <dbReference type="EMBL" id="OGG67755.1"/>
    </source>
</evidence>
<organism evidence="2 3">
    <name type="scientific">Candidatus Kaiserbacteria bacterium RIFCSPHIGHO2_02_FULL_56_30</name>
    <dbReference type="NCBI Taxonomy" id="1798499"/>
    <lineage>
        <taxon>Bacteria</taxon>
        <taxon>Candidatus Kaiseribacteriota</taxon>
    </lineage>
</organism>
<dbReference type="Gene3D" id="3.40.50.150">
    <property type="entry name" value="Vaccinia Virus protein VP39"/>
    <property type="match status" value="1"/>
</dbReference>
<evidence type="ECO:0000313" key="3">
    <source>
        <dbReference type="Proteomes" id="UP000177107"/>
    </source>
</evidence>
<protein>
    <recommendedName>
        <fullName evidence="1">Methyltransferase FkbM domain-containing protein</fullName>
    </recommendedName>
</protein>
<comment type="caution">
    <text evidence="2">The sequence shown here is derived from an EMBL/GenBank/DDBJ whole genome shotgun (WGS) entry which is preliminary data.</text>
</comment>
<dbReference type="Pfam" id="PF05050">
    <property type="entry name" value="Methyltransf_21"/>
    <property type="match status" value="1"/>
</dbReference>
<evidence type="ECO:0000259" key="1">
    <source>
        <dbReference type="Pfam" id="PF05050"/>
    </source>
</evidence>
<dbReference type="InterPro" id="IPR006342">
    <property type="entry name" value="FkbM_mtfrase"/>
</dbReference>
<accession>A0A1F6E217</accession>
<dbReference type="PANTHER" id="PTHR34203">
    <property type="entry name" value="METHYLTRANSFERASE, FKBM FAMILY PROTEIN"/>
    <property type="match status" value="1"/>
</dbReference>
<sequence length="251" mass="27551">MKKLSRFEWTFLLAVFKIKRLVGQFFGTRTLDYMKKPLCITTRNLREYTTRARSVAKEPETAAWLDSLPADGVLYDIGANVGAYSLIAASRGIRVYAFEPMSQNVEALQENIALNGLSERVAVLPFILGSAAGLSSFSIPDTTHGSSTGFFEGKQGNGVKRVMPILTLDECVERFKLPPPTAMKIDVDGGERDVLVGAMKVLVLPALQSILIEVNDATRSPVEQVLTSAGFSLVAAHPREIKETNLIFRRS</sequence>
<dbReference type="NCBIfam" id="TIGR01444">
    <property type="entry name" value="fkbM_fam"/>
    <property type="match status" value="1"/>
</dbReference>